<evidence type="ECO:0000313" key="2">
    <source>
        <dbReference type="EMBL" id="PPQ79854.1"/>
    </source>
</evidence>
<name>A0A409WMX2_9AGAR</name>
<keyword evidence="1" id="KW-0732">Signal</keyword>
<reference evidence="2 3" key="1">
    <citation type="journal article" date="2018" name="Evol. Lett.">
        <title>Horizontal gene cluster transfer increased hallucinogenic mushroom diversity.</title>
        <authorList>
            <person name="Reynolds H.T."/>
            <person name="Vijayakumar V."/>
            <person name="Gluck-Thaler E."/>
            <person name="Korotkin H.B."/>
            <person name="Matheny P.B."/>
            <person name="Slot J.C."/>
        </authorList>
    </citation>
    <scope>NUCLEOTIDE SEQUENCE [LARGE SCALE GENOMIC DNA]</scope>
    <source>
        <strain evidence="2 3">2629</strain>
    </source>
</reference>
<gene>
    <name evidence="2" type="ORF">CVT24_003498</name>
</gene>
<feature type="signal peptide" evidence="1">
    <location>
        <begin position="1"/>
        <end position="26"/>
    </location>
</feature>
<dbReference type="InParanoid" id="A0A409WMX2"/>
<dbReference type="OrthoDB" id="3199367at2759"/>
<accession>A0A409WMX2</accession>
<sequence length="144" mass="15478">MFSSSLTLKSLALLAVVSSAVDVAYATSLVVSDLEARRDVVAPKIITPNGNTVWPVGSEQLVTWDILDLPPDEQITNPIGKVILGYDENSSLNLDFFNPIVQGFLLRDGNVTLTVPNVVPKTNYLIVLYGNSVNTSPNFAITAS</sequence>
<comment type="caution">
    <text evidence="2">The sequence shown here is derived from an EMBL/GenBank/DDBJ whole genome shotgun (WGS) entry which is preliminary data.</text>
</comment>
<protein>
    <submittedName>
        <fullName evidence="2">Uncharacterized protein</fullName>
    </submittedName>
</protein>
<keyword evidence="3" id="KW-1185">Reference proteome</keyword>
<evidence type="ECO:0000313" key="3">
    <source>
        <dbReference type="Proteomes" id="UP000284842"/>
    </source>
</evidence>
<dbReference type="AlphaFoldDB" id="A0A409WMX2"/>
<dbReference type="EMBL" id="NHTK01005395">
    <property type="protein sequence ID" value="PPQ79854.1"/>
    <property type="molecule type" value="Genomic_DNA"/>
</dbReference>
<evidence type="ECO:0000256" key="1">
    <source>
        <dbReference type="SAM" id="SignalP"/>
    </source>
</evidence>
<organism evidence="2 3">
    <name type="scientific">Panaeolus cyanescens</name>
    <dbReference type="NCBI Taxonomy" id="181874"/>
    <lineage>
        <taxon>Eukaryota</taxon>
        <taxon>Fungi</taxon>
        <taxon>Dikarya</taxon>
        <taxon>Basidiomycota</taxon>
        <taxon>Agaricomycotina</taxon>
        <taxon>Agaricomycetes</taxon>
        <taxon>Agaricomycetidae</taxon>
        <taxon>Agaricales</taxon>
        <taxon>Agaricineae</taxon>
        <taxon>Galeropsidaceae</taxon>
        <taxon>Panaeolus</taxon>
    </lineage>
</organism>
<feature type="chain" id="PRO_5019500916" evidence="1">
    <location>
        <begin position="27"/>
        <end position="144"/>
    </location>
</feature>
<dbReference type="Proteomes" id="UP000284842">
    <property type="component" value="Unassembled WGS sequence"/>
</dbReference>
<dbReference type="STRING" id="181874.A0A409WMX2"/>
<proteinExistence type="predicted"/>